<dbReference type="SUPFAM" id="SSF55961">
    <property type="entry name" value="Bet v1-like"/>
    <property type="match status" value="1"/>
</dbReference>
<evidence type="ECO:0000256" key="1">
    <source>
        <dbReference type="ARBA" id="ARBA00006817"/>
    </source>
</evidence>
<accession>A0AAU7GC45</accession>
<dbReference type="EMBL" id="CP157390">
    <property type="protein sequence ID" value="XBM48482.1"/>
    <property type="molecule type" value="Genomic_DNA"/>
</dbReference>
<reference evidence="3" key="1">
    <citation type="submission" date="2024-05" db="EMBL/GenBank/DDBJ databases">
        <title>The Natural Products Discovery Center: Release of the First 8490 Sequenced Strains for Exploring Actinobacteria Biosynthetic Diversity.</title>
        <authorList>
            <person name="Kalkreuter E."/>
            <person name="Kautsar S.A."/>
            <person name="Yang D."/>
            <person name="Bader C.D."/>
            <person name="Teijaro C.N."/>
            <person name="Fluegel L."/>
            <person name="Davis C.M."/>
            <person name="Simpson J.R."/>
            <person name="Lauterbach L."/>
            <person name="Steele A.D."/>
            <person name="Gui C."/>
            <person name="Meng S."/>
            <person name="Li G."/>
            <person name="Viehrig K."/>
            <person name="Ye F."/>
            <person name="Su P."/>
            <person name="Kiefer A.F."/>
            <person name="Nichols A."/>
            <person name="Cepeda A.J."/>
            <person name="Yan W."/>
            <person name="Fan B."/>
            <person name="Jiang Y."/>
            <person name="Adhikari A."/>
            <person name="Zheng C.-J."/>
            <person name="Schuster L."/>
            <person name="Cowan T.M."/>
            <person name="Smanski M.J."/>
            <person name="Chevrette M.G."/>
            <person name="de Carvalho L.P.S."/>
            <person name="Shen B."/>
        </authorList>
    </citation>
    <scope>NUCLEOTIDE SEQUENCE</scope>
    <source>
        <strain evidence="3">NPDC080035</strain>
    </source>
</reference>
<dbReference type="InterPro" id="IPR023393">
    <property type="entry name" value="START-like_dom_sf"/>
</dbReference>
<sequence>MTAPLVVSRLIAAAPEPLFDAWLDPEALAVWMRPGPTTHSDVTADPRVGGEFRIIMHTLEAPIVHRGTYLTIDRPRRLAFTWRSPVTEDEDTLVTVDFEPRASGTEVVITHERLPHQAAVDAHGDGWTDCLTGLAAYAAQPITKGH</sequence>
<comment type="similarity">
    <text evidence="1">Belongs to the AHA1 family.</text>
</comment>
<dbReference type="CDD" id="cd07814">
    <property type="entry name" value="SRPBCC_CalC_Aha1-like"/>
    <property type="match status" value="1"/>
</dbReference>
<name>A0AAU7GC45_9MICO</name>
<protein>
    <submittedName>
        <fullName evidence="3">SRPBCC domain-containing protein</fullName>
    </submittedName>
</protein>
<organism evidence="3">
    <name type="scientific">Leifsonia sp. NPDC080035</name>
    <dbReference type="NCBI Taxonomy" id="3143936"/>
    <lineage>
        <taxon>Bacteria</taxon>
        <taxon>Bacillati</taxon>
        <taxon>Actinomycetota</taxon>
        <taxon>Actinomycetes</taxon>
        <taxon>Micrococcales</taxon>
        <taxon>Microbacteriaceae</taxon>
        <taxon>Leifsonia</taxon>
    </lineage>
</organism>
<dbReference type="AlphaFoldDB" id="A0AAU7GC45"/>
<feature type="domain" description="Activator of Hsp90 ATPase homologue 1/2-like C-terminal" evidence="2">
    <location>
        <begin position="13"/>
        <end position="138"/>
    </location>
</feature>
<gene>
    <name evidence="3" type="ORF">AAME72_01170</name>
</gene>
<evidence type="ECO:0000259" key="2">
    <source>
        <dbReference type="Pfam" id="PF08327"/>
    </source>
</evidence>
<dbReference type="Pfam" id="PF08327">
    <property type="entry name" value="AHSA1"/>
    <property type="match status" value="1"/>
</dbReference>
<dbReference type="Gene3D" id="3.30.530.20">
    <property type="match status" value="1"/>
</dbReference>
<dbReference type="RefSeq" id="WP_348788432.1">
    <property type="nucleotide sequence ID" value="NZ_CP157390.1"/>
</dbReference>
<proteinExistence type="inferred from homology"/>
<evidence type="ECO:0000313" key="3">
    <source>
        <dbReference type="EMBL" id="XBM48482.1"/>
    </source>
</evidence>
<dbReference type="InterPro" id="IPR013538">
    <property type="entry name" value="ASHA1/2-like_C"/>
</dbReference>